<organism evidence="2 3">
    <name type="scientific">Flectobacillus roseus</name>
    <dbReference type="NCBI Taxonomy" id="502259"/>
    <lineage>
        <taxon>Bacteria</taxon>
        <taxon>Pseudomonadati</taxon>
        <taxon>Bacteroidota</taxon>
        <taxon>Cytophagia</taxon>
        <taxon>Cytophagales</taxon>
        <taxon>Flectobacillaceae</taxon>
        <taxon>Flectobacillus</taxon>
    </lineage>
</organism>
<dbReference type="RefSeq" id="WP_283346334.1">
    <property type="nucleotide sequence ID" value="NZ_JASHIF010000024.1"/>
</dbReference>
<keyword evidence="1" id="KW-0472">Membrane</keyword>
<evidence type="ECO:0000313" key="2">
    <source>
        <dbReference type="EMBL" id="MDI9862002.1"/>
    </source>
</evidence>
<keyword evidence="1" id="KW-0812">Transmembrane</keyword>
<keyword evidence="1" id="KW-1133">Transmembrane helix</keyword>
<gene>
    <name evidence="2" type="ORF">QM524_22455</name>
</gene>
<proteinExistence type="predicted"/>
<reference evidence="2 3" key="1">
    <citation type="submission" date="2023-05" db="EMBL/GenBank/DDBJ databases">
        <title>Novel species of genus Flectobacillus isolated from stream in China.</title>
        <authorList>
            <person name="Lu H."/>
        </authorList>
    </citation>
    <scope>NUCLEOTIDE SEQUENCE [LARGE SCALE GENOMIC DNA]</scope>
    <source>
        <strain evidence="2 3">KCTC 42575</strain>
    </source>
</reference>
<dbReference type="Proteomes" id="UP001236507">
    <property type="component" value="Unassembled WGS sequence"/>
</dbReference>
<evidence type="ECO:0000256" key="1">
    <source>
        <dbReference type="SAM" id="Phobius"/>
    </source>
</evidence>
<protein>
    <submittedName>
        <fullName evidence="2">Uncharacterized protein</fullName>
    </submittedName>
</protein>
<feature type="transmembrane region" description="Helical" evidence="1">
    <location>
        <begin position="23"/>
        <end position="48"/>
    </location>
</feature>
<keyword evidence="3" id="KW-1185">Reference proteome</keyword>
<dbReference type="EMBL" id="JASHIF010000024">
    <property type="protein sequence ID" value="MDI9862002.1"/>
    <property type="molecule type" value="Genomic_DNA"/>
</dbReference>
<feature type="transmembrane region" description="Helical" evidence="1">
    <location>
        <begin position="55"/>
        <end position="73"/>
    </location>
</feature>
<accession>A0ABT6YEZ2</accession>
<comment type="caution">
    <text evidence="2">The sequence shown here is derived from an EMBL/GenBank/DDBJ whole genome shotgun (WGS) entry which is preliminary data.</text>
</comment>
<name>A0ABT6YEZ2_9BACT</name>
<sequence>MMKSDNTKDYTLKVFCGGLLTSWILWIFGVGILLGLLLWVAALVYLFSEKSWLKWYLFFLSGWIVIPTFHVLGATRDYLNGNATFNQKLNLKQKFYNLDPTYRVWTRNSGVFFDGFELLENIPNNLTVKALIKLFGYQKDAYLGFYPDSLESKRLLARYGKPIQLKMVDDRLSFNVNQKPFKMPQAYLTYFPSLSESTEILVCLVQNELILIQTKNSKNIYLMDAKTTNIFACYLQSPNTY</sequence>
<evidence type="ECO:0000313" key="3">
    <source>
        <dbReference type="Proteomes" id="UP001236507"/>
    </source>
</evidence>